<evidence type="ECO:0000313" key="3">
    <source>
        <dbReference type="Proteomes" id="UP000886595"/>
    </source>
</evidence>
<evidence type="ECO:0000313" key="2">
    <source>
        <dbReference type="EMBL" id="KAG2317742.1"/>
    </source>
</evidence>
<organism evidence="2 3">
    <name type="scientific">Brassica carinata</name>
    <name type="common">Ethiopian mustard</name>
    <name type="synonym">Abyssinian cabbage</name>
    <dbReference type="NCBI Taxonomy" id="52824"/>
    <lineage>
        <taxon>Eukaryota</taxon>
        <taxon>Viridiplantae</taxon>
        <taxon>Streptophyta</taxon>
        <taxon>Embryophyta</taxon>
        <taxon>Tracheophyta</taxon>
        <taxon>Spermatophyta</taxon>
        <taxon>Magnoliopsida</taxon>
        <taxon>eudicotyledons</taxon>
        <taxon>Gunneridae</taxon>
        <taxon>Pentapetalae</taxon>
        <taxon>rosids</taxon>
        <taxon>malvids</taxon>
        <taxon>Brassicales</taxon>
        <taxon>Brassicaceae</taxon>
        <taxon>Brassiceae</taxon>
        <taxon>Brassica</taxon>
    </lineage>
</organism>
<gene>
    <name evidence="2" type="ORF">Bca52824_020864</name>
</gene>
<dbReference type="AlphaFoldDB" id="A0A8X8B1R0"/>
<feature type="chain" id="PRO_5036488082" description="Secreted protein" evidence="1">
    <location>
        <begin position="19"/>
        <end position="142"/>
    </location>
</feature>
<keyword evidence="3" id="KW-1185">Reference proteome</keyword>
<reference evidence="2 3" key="1">
    <citation type="submission" date="2020-02" db="EMBL/GenBank/DDBJ databases">
        <authorList>
            <person name="Ma Q."/>
            <person name="Huang Y."/>
            <person name="Song X."/>
            <person name="Pei D."/>
        </authorList>
    </citation>
    <scope>NUCLEOTIDE SEQUENCE [LARGE SCALE GENOMIC DNA]</scope>
    <source>
        <strain evidence="2">Sxm20200214</strain>
        <tissue evidence="2">Leaf</tissue>
    </source>
</reference>
<name>A0A8X8B1R0_BRACI</name>
<dbReference type="Proteomes" id="UP000886595">
    <property type="component" value="Unassembled WGS sequence"/>
</dbReference>
<proteinExistence type="predicted"/>
<sequence length="142" mass="15688">MKLWWFFLLPFIYTAAESRGILVAFLSSVAVGDVVAACLEASWIGSSLCPRLRCERLRIRLVVYGCGESLLIDLLAFFCSLPEVHCLLSLPEATAFVGGFGSGSSSSWLLWFATGVAFYCHIMDPSSVSRRWAFGVGFVYLR</sequence>
<comment type="caution">
    <text evidence="2">The sequence shown here is derived from an EMBL/GenBank/DDBJ whole genome shotgun (WGS) entry which is preliminary data.</text>
</comment>
<evidence type="ECO:0000256" key="1">
    <source>
        <dbReference type="SAM" id="SignalP"/>
    </source>
</evidence>
<protein>
    <recommendedName>
        <fullName evidence="4">Secreted protein</fullName>
    </recommendedName>
</protein>
<accession>A0A8X8B1R0</accession>
<dbReference type="EMBL" id="JAAMPC010000004">
    <property type="protein sequence ID" value="KAG2317742.1"/>
    <property type="molecule type" value="Genomic_DNA"/>
</dbReference>
<keyword evidence="1" id="KW-0732">Signal</keyword>
<evidence type="ECO:0008006" key="4">
    <source>
        <dbReference type="Google" id="ProtNLM"/>
    </source>
</evidence>
<feature type="signal peptide" evidence="1">
    <location>
        <begin position="1"/>
        <end position="18"/>
    </location>
</feature>